<dbReference type="CDD" id="cd03789">
    <property type="entry name" value="GT9_LPS_heptosyltransferase"/>
    <property type="match status" value="1"/>
</dbReference>
<evidence type="ECO:0000313" key="3">
    <source>
        <dbReference type="EMBL" id="OGI46701.1"/>
    </source>
</evidence>
<dbReference type="PANTHER" id="PTHR30160">
    <property type="entry name" value="TETRAACYLDISACCHARIDE 4'-KINASE-RELATED"/>
    <property type="match status" value="1"/>
</dbReference>
<name>A0A1F6TNJ7_9PROT</name>
<evidence type="ECO:0000256" key="2">
    <source>
        <dbReference type="ARBA" id="ARBA00022679"/>
    </source>
</evidence>
<reference evidence="3 4" key="1">
    <citation type="journal article" date="2016" name="Nat. Commun.">
        <title>Thousands of microbial genomes shed light on interconnected biogeochemical processes in an aquifer system.</title>
        <authorList>
            <person name="Anantharaman K."/>
            <person name="Brown C.T."/>
            <person name="Hug L.A."/>
            <person name="Sharon I."/>
            <person name="Castelle C.J."/>
            <person name="Probst A.J."/>
            <person name="Thomas B.C."/>
            <person name="Singh A."/>
            <person name="Wilkins M.J."/>
            <person name="Karaoz U."/>
            <person name="Brodie E.L."/>
            <person name="Williams K.H."/>
            <person name="Hubbard S.S."/>
            <person name="Banfield J.F."/>
        </authorList>
    </citation>
    <scope>NUCLEOTIDE SEQUENCE [LARGE SCALE GENOMIC DNA]</scope>
</reference>
<dbReference type="AlphaFoldDB" id="A0A1F6TNJ7"/>
<evidence type="ECO:0000313" key="4">
    <source>
        <dbReference type="Proteomes" id="UP000178885"/>
    </source>
</evidence>
<dbReference type="GO" id="GO:0005829">
    <property type="term" value="C:cytosol"/>
    <property type="evidence" value="ECO:0007669"/>
    <property type="project" value="TreeGrafter"/>
</dbReference>
<dbReference type="InterPro" id="IPR002201">
    <property type="entry name" value="Glyco_trans_9"/>
</dbReference>
<organism evidence="3 4">
    <name type="scientific">Candidatus Muproteobacteria bacterium RBG_16_65_34</name>
    <dbReference type="NCBI Taxonomy" id="1817760"/>
    <lineage>
        <taxon>Bacteria</taxon>
        <taxon>Pseudomonadati</taxon>
        <taxon>Pseudomonadota</taxon>
        <taxon>Candidatus Muproteobacteria</taxon>
    </lineage>
</organism>
<dbReference type="GO" id="GO:0009244">
    <property type="term" value="P:lipopolysaccharide core region biosynthetic process"/>
    <property type="evidence" value="ECO:0007669"/>
    <property type="project" value="TreeGrafter"/>
</dbReference>
<dbReference type="NCBIfam" id="TIGR02201">
    <property type="entry name" value="heptsyl_trn_III"/>
    <property type="match status" value="1"/>
</dbReference>
<dbReference type="GO" id="GO:0008713">
    <property type="term" value="F:ADP-heptose-lipopolysaccharide heptosyltransferase activity"/>
    <property type="evidence" value="ECO:0007669"/>
    <property type="project" value="TreeGrafter"/>
</dbReference>
<protein>
    <submittedName>
        <fullName evidence="3">Putative lipopolysaccharide heptosyltransferase III</fullName>
    </submittedName>
</protein>
<dbReference type="EMBL" id="MFSU01000076">
    <property type="protein sequence ID" value="OGI46701.1"/>
    <property type="molecule type" value="Genomic_DNA"/>
</dbReference>
<dbReference type="Pfam" id="PF01075">
    <property type="entry name" value="Glyco_transf_9"/>
    <property type="match status" value="1"/>
</dbReference>
<keyword evidence="1" id="KW-0328">Glycosyltransferase</keyword>
<accession>A0A1F6TNJ7</accession>
<dbReference type="SUPFAM" id="SSF53756">
    <property type="entry name" value="UDP-Glycosyltransferase/glycogen phosphorylase"/>
    <property type="match status" value="1"/>
</dbReference>
<keyword evidence="2 3" id="KW-0808">Transferase</keyword>
<proteinExistence type="predicted"/>
<dbReference type="PANTHER" id="PTHR30160:SF1">
    <property type="entry name" value="LIPOPOLYSACCHARIDE 1,2-N-ACETYLGLUCOSAMINETRANSFERASE-RELATED"/>
    <property type="match status" value="1"/>
</dbReference>
<sequence>MLKDAIDLSALRRVLVVKLRHHGDVLLASPVFTVLKNHAPHVEVDALVYRDTEPMLLGHPAIANIFTVDRGWKQEGRSAQIANEWRLFRSLRARHYDLIVHLTESPRGAVLSLLLGARYSVAREYPARRGTLWRNSFTHLYQVPTKPRHTVEIHLDALRRLGIYPELDERHLVLSVSDEAETSVRALMARHGIEPKQSIHIHPTSRWLFKCWTVDKYVALIDALQEMGERIVLTAAPAEHELQFVASITSQLKRPVADLCGQLDLKQLAALTRQAKCFVGVDSVPMHIAAAMQTPTVVLFGPSGDLEWGPWQVKARVLTSNHSCRPCGQDGCGNGKVSECLTTIAVEQVLSAIKQITLPS</sequence>
<dbReference type="STRING" id="1817760.A2151_06110"/>
<dbReference type="InterPro" id="IPR011916">
    <property type="entry name" value="LipoPS_heptosylTferase-III"/>
</dbReference>
<dbReference type="Gene3D" id="3.40.50.2000">
    <property type="entry name" value="Glycogen Phosphorylase B"/>
    <property type="match status" value="2"/>
</dbReference>
<evidence type="ECO:0000256" key="1">
    <source>
        <dbReference type="ARBA" id="ARBA00022676"/>
    </source>
</evidence>
<gene>
    <name evidence="3" type="ORF">A2151_06110</name>
</gene>
<dbReference type="InterPro" id="IPR051199">
    <property type="entry name" value="LPS_LOS_Heptosyltrfase"/>
</dbReference>
<dbReference type="Proteomes" id="UP000178885">
    <property type="component" value="Unassembled WGS sequence"/>
</dbReference>
<comment type="caution">
    <text evidence="3">The sequence shown here is derived from an EMBL/GenBank/DDBJ whole genome shotgun (WGS) entry which is preliminary data.</text>
</comment>